<keyword evidence="5" id="KW-1185">Reference proteome</keyword>
<organism evidence="4 5">
    <name type="scientific">Szabonella alba</name>
    <dbReference type="NCBI Taxonomy" id="2804194"/>
    <lineage>
        <taxon>Bacteria</taxon>
        <taxon>Pseudomonadati</taxon>
        <taxon>Pseudomonadota</taxon>
        <taxon>Alphaproteobacteria</taxon>
        <taxon>Rhodobacterales</taxon>
        <taxon>Paracoccaceae</taxon>
        <taxon>Szabonella</taxon>
    </lineage>
</organism>
<dbReference type="InterPro" id="IPR013320">
    <property type="entry name" value="ConA-like_dom_sf"/>
</dbReference>
<feature type="domain" description="Hedgehog/Intein (Hint)" evidence="3">
    <location>
        <begin position="802"/>
        <end position="948"/>
    </location>
</feature>
<dbReference type="InterPro" id="IPR001343">
    <property type="entry name" value="Hemolysn_Ca-bd"/>
</dbReference>
<evidence type="ECO:0000259" key="3">
    <source>
        <dbReference type="Pfam" id="PF13403"/>
    </source>
</evidence>
<reference evidence="4" key="1">
    <citation type="submission" date="2021-01" db="EMBL/GenBank/DDBJ databases">
        <title>Tabrizicola alba sp. nov. a motile alkaliphilic bacterium isolated from a soda lake.</title>
        <authorList>
            <person name="Szuroczki S."/>
            <person name="Abbaszade G."/>
            <person name="Schumann P."/>
            <person name="Toth E."/>
        </authorList>
    </citation>
    <scope>NUCLEOTIDE SEQUENCE</scope>
    <source>
        <strain evidence="4">DMG-N-6</strain>
    </source>
</reference>
<dbReference type="RefSeq" id="WP_202688618.1">
    <property type="nucleotide sequence ID" value="NZ_JAESVN010000004.1"/>
</dbReference>
<dbReference type="InterPro" id="IPR050557">
    <property type="entry name" value="RTX_toxin/Mannuronan_C5-epim"/>
</dbReference>
<dbReference type="NCBIfam" id="NF012211">
    <property type="entry name" value="tand_rpt_95"/>
    <property type="match status" value="2"/>
</dbReference>
<dbReference type="PANTHER" id="PTHR38340:SF1">
    <property type="entry name" value="S-LAYER PROTEIN"/>
    <property type="match status" value="1"/>
</dbReference>
<dbReference type="Pfam" id="PF13403">
    <property type="entry name" value="Hint_2"/>
    <property type="match status" value="1"/>
</dbReference>
<dbReference type="SUPFAM" id="SSF49899">
    <property type="entry name" value="Concanavalin A-like lectins/glucanases"/>
    <property type="match status" value="1"/>
</dbReference>
<dbReference type="Gene3D" id="2.170.16.10">
    <property type="entry name" value="Hedgehog/Intein (Hint) domain"/>
    <property type="match status" value="1"/>
</dbReference>
<dbReference type="GO" id="GO:0005509">
    <property type="term" value="F:calcium ion binding"/>
    <property type="evidence" value="ECO:0007669"/>
    <property type="project" value="InterPro"/>
</dbReference>
<dbReference type="Gene3D" id="2.60.40.3440">
    <property type="match status" value="2"/>
</dbReference>
<dbReference type="SUPFAM" id="SSF51120">
    <property type="entry name" value="beta-Roll"/>
    <property type="match status" value="3"/>
</dbReference>
<name>A0A8K0Y0B9_9RHOB</name>
<dbReference type="Pfam" id="PF17963">
    <property type="entry name" value="Big_9"/>
    <property type="match status" value="2"/>
</dbReference>
<dbReference type="EMBL" id="JAESVN010000004">
    <property type="protein sequence ID" value="MBL4917686.1"/>
    <property type="molecule type" value="Genomic_DNA"/>
</dbReference>
<dbReference type="SUPFAM" id="SSF51294">
    <property type="entry name" value="Hedgehog/intein (Hint) domain"/>
    <property type="match status" value="1"/>
</dbReference>
<dbReference type="PROSITE" id="PS00330">
    <property type="entry name" value="HEMOLYSIN_CALCIUM"/>
    <property type="match status" value="4"/>
</dbReference>
<evidence type="ECO:0000313" key="4">
    <source>
        <dbReference type="EMBL" id="MBL4917686.1"/>
    </source>
</evidence>
<dbReference type="InterPro" id="IPR028992">
    <property type="entry name" value="Hedgehog/Intein_dom"/>
</dbReference>
<evidence type="ECO:0000313" key="5">
    <source>
        <dbReference type="Proteomes" id="UP000648908"/>
    </source>
</evidence>
<proteinExistence type="predicted"/>
<dbReference type="AlphaFoldDB" id="A0A8K0Y0B9"/>
<dbReference type="PRINTS" id="PR00313">
    <property type="entry name" value="CABNDNGRPT"/>
</dbReference>
<dbReference type="InterPro" id="IPR011049">
    <property type="entry name" value="Serralysin-like_metalloprot_C"/>
</dbReference>
<dbReference type="InterPro" id="IPR036844">
    <property type="entry name" value="Hint_dom_sf"/>
</dbReference>
<sequence>MPVFALFNFDDTSTVAADSAVGNGAQDGVYLDGASAVDGRAVLDGVDDKVKIYADPTFQMQRGTLAIQFAQSAHQGDGANTILSRDTAGENPGGFRIEVLADGSVLISHESEGETTTFQTEAGFLSPGDEVNLSYSWDAEEGGSVQITNLTDGAAYSADVPAGLTMDQGDSSQPWIIGAGQANSDPAQLNNIDQYFNGSVEHFSLSDTVDNGSQTPVANPDSAETDEDVPVVIDVLSNDSDPQGQPLTVTGTPVAENGTVTVNPDGTLVYSPAPDWNGTDTITYDVTDTDVNTATSTVTVTVNPVNDAPVANDDTASTTLNTPVVIDVLANDSDVDGDALRVAGSPVVVGGAAVGVVAVNSDGTLTFTPADDFAGEAAITYVVTDPDGLTDEATVVVTVSPDVDRDGIVRGTEGADLIDETYVDPYDGDRIDAEDAIIPGDAPNDDRVEAGAGDDTVYSGAGDDTVLAGEGNDLVYGGAGRDELHGEAGNDTLYGGAGHDTLIGGDGEDQLYGGAGDDLLHGDAGDDRIFGGDGSDTVYGGEGDNYIDTSGTRPLPDIDYPGVYPADTDPENDRDLVFGGSGNDTILTGDDADTIHAGAGDDFVNAGIDADLVYGGDGNDTLIGGEGADTVFGGAGNDLIYGGLDDTIGDALDLPDDVDLRPENNPDLLFGGEGDDTIYGRDDADIIFGDEGNDLLFGGVDNDTIYGGDGNDTIHGGPGVNELSGGADRDLFIVDDVAGGPGTFIDGGEEGDDYDTLDLRGSGPLRVTYDEDNVENGIVDFLDAEGNPTGQMRFVNIENVIPCFTPGTLIATPKGEVPVERLRAGDRVITRDNGIQEIRWTGAKVMDGGAFVANPHLRPIMIRQGSLGNGLPERDMMVSPNHRVLVANDRTSLYFDEHEVLVAAKHLVGARGIFEVESLGTTYLHFMFDQHEVVLSDGAWTESFQPGDYTLKGMGNAQRNEIFELFPELKSEQGMEGYMAARRTLKKHEARLLTR</sequence>
<dbReference type="InterPro" id="IPR018511">
    <property type="entry name" value="Hemolysin-typ_Ca-bd_CS"/>
</dbReference>
<comment type="caution">
    <text evidence="4">The sequence shown here is derived from an EMBL/GenBank/DDBJ whole genome shotgun (WGS) entry which is preliminary data.</text>
</comment>
<dbReference type="PANTHER" id="PTHR38340">
    <property type="entry name" value="S-LAYER PROTEIN"/>
    <property type="match status" value="1"/>
</dbReference>
<evidence type="ECO:0000256" key="2">
    <source>
        <dbReference type="ARBA" id="ARBA00022525"/>
    </source>
</evidence>
<keyword evidence="2" id="KW-0964">Secreted</keyword>
<dbReference type="GO" id="GO:0005576">
    <property type="term" value="C:extracellular region"/>
    <property type="evidence" value="ECO:0007669"/>
    <property type="project" value="UniProtKB-SubCell"/>
</dbReference>
<accession>A0A8K0Y0B9</accession>
<protein>
    <submittedName>
        <fullName evidence="4">Hint domain-containing protein</fullName>
    </submittedName>
</protein>
<dbReference type="Pfam" id="PF00353">
    <property type="entry name" value="HemolysinCabind"/>
    <property type="match status" value="7"/>
</dbReference>
<evidence type="ECO:0000256" key="1">
    <source>
        <dbReference type="ARBA" id="ARBA00004613"/>
    </source>
</evidence>
<gene>
    <name evidence="4" type="ORF">JL811_10675</name>
</gene>
<dbReference type="Proteomes" id="UP000648908">
    <property type="component" value="Unassembled WGS sequence"/>
</dbReference>
<dbReference type="Gene3D" id="2.150.10.10">
    <property type="entry name" value="Serralysin-like metalloprotease, C-terminal"/>
    <property type="match status" value="4"/>
</dbReference>
<comment type="subcellular location">
    <subcellularLocation>
        <location evidence="1">Secreted</location>
    </subcellularLocation>
</comment>